<keyword evidence="2" id="KW-1185">Reference proteome</keyword>
<organism evidence="1 2">
    <name type="scientific">Oceanobacillus neutriphilus</name>
    <dbReference type="NCBI Taxonomy" id="531815"/>
    <lineage>
        <taxon>Bacteria</taxon>
        <taxon>Bacillati</taxon>
        <taxon>Bacillota</taxon>
        <taxon>Bacilli</taxon>
        <taxon>Bacillales</taxon>
        <taxon>Bacillaceae</taxon>
        <taxon>Oceanobacillus</taxon>
    </lineage>
</organism>
<gene>
    <name evidence="1" type="ORF">GCM10011346_09650</name>
</gene>
<proteinExistence type="predicted"/>
<evidence type="ECO:0000313" key="1">
    <source>
        <dbReference type="EMBL" id="GGP08673.1"/>
    </source>
</evidence>
<accession>A0ABQ2NS38</accession>
<dbReference type="Proteomes" id="UP000641206">
    <property type="component" value="Unassembled WGS sequence"/>
</dbReference>
<dbReference type="EMBL" id="BMLW01000002">
    <property type="protein sequence ID" value="GGP08673.1"/>
    <property type="molecule type" value="Genomic_DNA"/>
</dbReference>
<comment type="caution">
    <text evidence="1">The sequence shown here is derived from an EMBL/GenBank/DDBJ whole genome shotgun (WGS) entry which is preliminary data.</text>
</comment>
<evidence type="ECO:0000313" key="2">
    <source>
        <dbReference type="Proteomes" id="UP000641206"/>
    </source>
</evidence>
<reference evidence="2" key="1">
    <citation type="journal article" date="2019" name="Int. J. Syst. Evol. Microbiol.">
        <title>The Global Catalogue of Microorganisms (GCM) 10K type strain sequencing project: providing services to taxonomists for standard genome sequencing and annotation.</title>
        <authorList>
            <consortium name="The Broad Institute Genomics Platform"/>
            <consortium name="The Broad Institute Genome Sequencing Center for Infectious Disease"/>
            <person name="Wu L."/>
            <person name="Ma J."/>
        </authorList>
    </citation>
    <scope>NUCLEOTIDE SEQUENCE [LARGE SCALE GENOMIC DNA]</scope>
    <source>
        <strain evidence="2">CGMCC 1.7693</strain>
    </source>
</reference>
<evidence type="ECO:0008006" key="3">
    <source>
        <dbReference type="Google" id="ProtNLM"/>
    </source>
</evidence>
<name>A0ABQ2NS38_9BACI</name>
<sequence>MLCTFDDKLQWDGKFYQLPDYFQASYSYNGIVQVELEKDRLSFIDPRDIYVIQNAKKSYHGKVITPN</sequence>
<protein>
    <recommendedName>
        <fullName evidence="3">YolD-like protein</fullName>
    </recommendedName>
</protein>
<dbReference type="RefSeq" id="WP_229720096.1">
    <property type="nucleotide sequence ID" value="NZ_BMLW01000002.1"/>
</dbReference>